<dbReference type="InterPro" id="IPR038461">
    <property type="entry name" value="Schlafen_AlbA_2_dom_sf"/>
</dbReference>
<dbReference type="PANTHER" id="PTHR30595">
    <property type="entry name" value="GLPR-RELATED TRANSCRIPTIONAL REPRESSOR"/>
    <property type="match status" value="1"/>
</dbReference>
<evidence type="ECO:0000313" key="2">
    <source>
        <dbReference type="EMBL" id="QWG07350.1"/>
    </source>
</evidence>
<dbReference type="Gene3D" id="3.30.950.30">
    <property type="entry name" value="Schlafen, AAA domain"/>
    <property type="match status" value="1"/>
</dbReference>
<dbReference type="Proteomes" id="UP000682802">
    <property type="component" value="Chromosome 1"/>
</dbReference>
<dbReference type="GO" id="GO:0005524">
    <property type="term" value="F:ATP binding"/>
    <property type="evidence" value="ECO:0007669"/>
    <property type="project" value="UniProtKB-KW"/>
</dbReference>
<accession>A0ABX8GUS4</accession>
<gene>
    <name evidence="2" type="ORF">KM029_18905</name>
</gene>
<evidence type="ECO:0000259" key="1">
    <source>
        <dbReference type="Pfam" id="PF04326"/>
    </source>
</evidence>
<sequence>MNEYQLKKLIKHGESKMLEFKLRVTKPDRFAKTLTSIANTKGGILLVGVNDQQEIIGIDPFEEKYAVEQVLKHHVSPYLTIEFLTIETNEGIVLLLEIPNSPLKPHKALSKEGKWISYIRYNDKSVVMSSKSIKLAANEQPNTTSKLKRRFTKQETSLLEFLAENEKITLKQFCKLVNFSERRARRNLHELTVIGLLQEHSIEKDIFYSLG</sequence>
<dbReference type="Pfam" id="PF04326">
    <property type="entry name" value="SLFN_AlbA_2"/>
    <property type="match status" value="1"/>
</dbReference>
<keyword evidence="2" id="KW-0067">ATP-binding</keyword>
<dbReference type="Gene3D" id="1.10.10.10">
    <property type="entry name" value="Winged helix-like DNA-binding domain superfamily/Winged helix DNA-binding domain"/>
    <property type="match status" value="1"/>
</dbReference>
<dbReference type="RefSeq" id="WP_144074746.1">
    <property type="nucleotide sequence ID" value="NZ_CP076128.1"/>
</dbReference>
<dbReference type="InterPro" id="IPR036388">
    <property type="entry name" value="WH-like_DNA-bd_sf"/>
</dbReference>
<reference evidence="2 3" key="1">
    <citation type="submission" date="2021-05" db="EMBL/GenBank/DDBJ databases">
        <title>Comparative genomic studies on the polysaccharide-degrading batcterial strains of the Flammeovirga genus.</title>
        <authorList>
            <person name="Zewei F."/>
            <person name="Zheng Z."/>
            <person name="Yu L."/>
            <person name="Ruyue G."/>
            <person name="Yanhong M."/>
            <person name="Yuanyuan C."/>
            <person name="Jingyan G."/>
            <person name="Wenjun H."/>
        </authorList>
    </citation>
    <scope>NUCLEOTIDE SEQUENCE [LARGE SCALE GENOMIC DNA]</scope>
    <source>
        <strain evidence="2 3">YS10</strain>
    </source>
</reference>
<protein>
    <submittedName>
        <fullName evidence="2">ATP-binding protein</fullName>
    </submittedName>
</protein>
<feature type="domain" description="Schlafen AlbA-2" evidence="1">
    <location>
        <begin position="14"/>
        <end position="128"/>
    </location>
</feature>
<dbReference type="InterPro" id="IPR007421">
    <property type="entry name" value="Schlafen_AlbA_2_dom"/>
</dbReference>
<proteinExistence type="predicted"/>
<dbReference type="PANTHER" id="PTHR30595:SF6">
    <property type="entry name" value="SCHLAFEN ALBA-2 DOMAIN-CONTAINING PROTEIN"/>
    <property type="match status" value="1"/>
</dbReference>
<keyword evidence="2" id="KW-0547">Nucleotide-binding</keyword>
<dbReference type="EMBL" id="CP076128">
    <property type="protein sequence ID" value="QWG07350.1"/>
    <property type="molecule type" value="Genomic_DNA"/>
</dbReference>
<keyword evidence="3" id="KW-1185">Reference proteome</keyword>
<evidence type="ECO:0000313" key="3">
    <source>
        <dbReference type="Proteomes" id="UP000682802"/>
    </source>
</evidence>
<organism evidence="2 3">
    <name type="scientific">Flammeovirga kamogawensis</name>
    <dbReference type="NCBI Taxonomy" id="373891"/>
    <lineage>
        <taxon>Bacteria</taxon>
        <taxon>Pseudomonadati</taxon>
        <taxon>Bacteroidota</taxon>
        <taxon>Cytophagia</taxon>
        <taxon>Cytophagales</taxon>
        <taxon>Flammeovirgaceae</taxon>
        <taxon>Flammeovirga</taxon>
    </lineage>
</organism>
<name>A0ABX8GUS4_9BACT</name>